<keyword evidence="2 5" id="KW-0812">Transmembrane</keyword>
<evidence type="ECO:0000256" key="2">
    <source>
        <dbReference type="ARBA" id="ARBA00022692"/>
    </source>
</evidence>
<sequence>MTSTTDKAGVIAPPPLLFAGAVAIGLALHHWVFPIGFGLSPGIRYASGGLLIVAALAIALSAIRLFGKAGTHVEPWKPSTALVTGGVYRYTRNPMYLGMALMHVGLSLIFDSVTLLLMLVPFLVVIRYGVIAREERYLTSKFPIDYPAFQKRVRRWF</sequence>
<feature type="transmembrane region" description="Helical" evidence="5">
    <location>
        <begin position="100"/>
        <end position="126"/>
    </location>
</feature>
<dbReference type="RefSeq" id="WP_044432769.1">
    <property type="nucleotide sequence ID" value="NZ_BJYZ01000029.1"/>
</dbReference>
<dbReference type="GO" id="GO:0012505">
    <property type="term" value="C:endomembrane system"/>
    <property type="evidence" value="ECO:0007669"/>
    <property type="project" value="UniProtKB-SubCell"/>
</dbReference>
<evidence type="ECO:0000256" key="3">
    <source>
        <dbReference type="ARBA" id="ARBA00022989"/>
    </source>
</evidence>
<evidence type="ECO:0000256" key="1">
    <source>
        <dbReference type="ARBA" id="ARBA00004127"/>
    </source>
</evidence>
<evidence type="ECO:0000313" key="7">
    <source>
        <dbReference type="Proteomes" id="UP000321523"/>
    </source>
</evidence>
<comment type="subcellular location">
    <subcellularLocation>
        <location evidence="1">Endomembrane system</location>
        <topology evidence="1">Multi-pass membrane protein</topology>
    </subcellularLocation>
</comment>
<proteinExistence type="predicted"/>
<organism evidence="6 7">
    <name type="scientific">Skermanella aerolata</name>
    <dbReference type="NCBI Taxonomy" id="393310"/>
    <lineage>
        <taxon>Bacteria</taxon>
        <taxon>Pseudomonadati</taxon>
        <taxon>Pseudomonadota</taxon>
        <taxon>Alphaproteobacteria</taxon>
        <taxon>Rhodospirillales</taxon>
        <taxon>Azospirillaceae</taxon>
        <taxon>Skermanella</taxon>
    </lineage>
</organism>
<dbReference type="OrthoDB" id="9811969at2"/>
<name>A0A512DZH2_9PROT</name>
<protein>
    <submittedName>
        <fullName evidence="6">Protein-S-isoprenylcysteine methyltransferase</fullName>
    </submittedName>
</protein>
<keyword evidence="6" id="KW-0808">Transferase</keyword>
<dbReference type="GO" id="GO:0008168">
    <property type="term" value="F:methyltransferase activity"/>
    <property type="evidence" value="ECO:0007669"/>
    <property type="project" value="UniProtKB-KW"/>
</dbReference>
<evidence type="ECO:0000256" key="4">
    <source>
        <dbReference type="ARBA" id="ARBA00023136"/>
    </source>
</evidence>
<dbReference type="PANTHER" id="PTHR43847:SF1">
    <property type="entry name" value="BLL3993 PROTEIN"/>
    <property type="match status" value="1"/>
</dbReference>
<dbReference type="InterPro" id="IPR007318">
    <property type="entry name" value="Phopholipid_MeTrfase"/>
</dbReference>
<dbReference type="GO" id="GO:0032259">
    <property type="term" value="P:methylation"/>
    <property type="evidence" value="ECO:0007669"/>
    <property type="project" value="UniProtKB-KW"/>
</dbReference>
<reference evidence="6 7" key="1">
    <citation type="submission" date="2019-07" db="EMBL/GenBank/DDBJ databases">
        <title>Whole genome shotgun sequence of Skermanella aerolata NBRC 106429.</title>
        <authorList>
            <person name="Hosoyama A."/>
            <person name="Uohara A."/>
            <person name="Ohji S."/>
            <person name="Ichikawa N."/>
        </authorList>
    </citation>
    <scope>NUCLEOTIDE SEQUENCE [LARGE SCALE GENOMIC DNA]</scope>
    <source>
        <strain evidence="6 7">NBRC 106429</strain>
    </source>
</reference>
<evidence type="ECO:0000256" key="5">
    <source>
        <dbReference type="SAM" id="Phobius"/>
    </source>
</evidence>
<keyword evidence="4 5" id="KW-0472">Membrane</keyword>
<keyword evidence="6" id="KW-0489">Methyltransferase</keyword>
<accession>A0A512DZH2</accession>
<dbReference type="Pfam" id="PF04191">
    <property type="entry name" value="PEMT"/>
    <property type="match status" value="1"/>
</dbReference>
<dbReference type="Proteomes" id="UP000321523">
    <property type="component" value="Unassembled WGS sequence"/>
</dbReference>
<dbReference type="EMBL" id="BJYZ01000029">
    <property type="protein sequence ID" value="GEO41600.1"/>
    <property type="molecule type" value="Genomic_DNA"/>
</dbReference>
<dbReference type="InterPro" id="IPR052527">
    <property type="entry name" value="Metal_cation-efflux_comp"/>
</dbReference>
<keyword evidence="3 5" id="KW-1133">Transmembrane helix</keyword>
<feature type="transmembrane region" description="Helical" evidence="5">
    <location>
        <begin position="12"/>
        <end position="33"/>
    </location>
</feature>
<keyword evidence="7" id="KW-1185">Reference proteome</keyword>
<dbReference type="Gene3D" id="1.20.120.1630">
    <property type="match status" value="1"/>
</dbReference>
<gene>
    <name evidence="6" type="ORF">SAE02_57480</name>
</gene>
<evidence type="ECO:0000313" key="6">
    <source>
        <dbReference type="EMBL" id="GEO41600.1"/>
    </source>
</evidence>
<feature type="transmembrane region" description="Helical" evidence="5">
    <location>
        <begin position="45"/>
        <end position="66"/>
    </location>
</feature>
<dbReference type="PANTHER" id="PTHR43847">
    <property type="entry name" value="BLL3993 PROTEIN"/>
    <property type="match status" value="1"/>
</dbReference>
<comment type="caution">
    <text evidence="6">The sequence shown here is derived from an EMBL/GenBank/DDBJ whole genome shotgun (WGS) entry which is preliminary data.</text>
</comment>
<dbReference type="AlphaFoldDB" id="A0A512DZH2"/>